<feature type="compositionally biased region" description="Low complexity" evidence="2">
    <location>
        <begin position="138"/>
        <end position="171"/>
    </location>
</feature>
<dbReference type="AlphaFoldDB" id="A0A197JN24"/>
<dbReference type="PANTHER" id="PTHR11102:SF160">
    <property type="entry name" value="ERAD-ASSOCIATED E3 UBIQUITIN-PROTEIN LIGASE COMPONENT HRD3"/>
    <property type="match status" value="1"/>
</dbReference>
<gene>
    <name evidence="3" type="ORF">K457DRAFT_1553038</name>
</gene>
<comment type="similarity">
    <text evidence="1">Belongs to the sel-1 family.</text>
</comment>
<dbReference type="InterPro" id="IPR011990">
    <property type="entry name" value="TPR-like_helical_dom_sf"/>
</dbReference>
<evidence type="ECO:0000313" key="3">
    <source>
        <dbReference type="EMBL" id="OAQ26368.1"/>
    </source>
</evidence>
<keyword evidence="4" id="KW-1185">Reference proteome</keyword>
<dbReference type="SMART" id="SM00671">
    <property type="entry name" value="SEL1"/>
    <property type="match status" value="3"/>
</dbReference>
<organism evidence="3 4">
    <name type="scientific">Linnemannia elongata AG-77</name>
    <dbReference type="NCBI Taxonomy" id="1314771"/>
    <lineage>
        <taxon>Eukaryota</taxon>
        <taxon>Fungi</taxon>
        <taxon>Fungi incertae sedis</taxon>
        <taxon>Mucoromycota</taxon>
        <taxon>Mortierellomycotina</taxon>
        <taxon>Mortierellomycetes</taxon>
        <taxon>Mortierellales</taxon>
        <taxon>Mortierellaceae</taxon>
        <taxon>Linnemannia</taxon>
    </lineage>
</organism>
<dbReference type="PANTHER" id="PTHR11102">
    <property type="entry name" value="SEL-1-LIKE PROTEIN"/>
    <property type="match status" value="1"/>
</dbReference>
<feature type="region of interest" description="Disordered" evidence="2">
    <location>
        <begin position="127"/>
        <end position="173"/>
    </location>
</feature>
<evidence type="ECO:0000256" key="2">
    <source>
        <dbReference type="SAM" id="MobiDB-lite"/>
    </source>
</evidence>
<evidence type="ECO:0000313" key="4">
    <source>
        <dbReference type="Proteomes" id="UP000078512"/>
    </source>
</evidence>
<accession>A0A197JN24</accession>
<dbReference type="Pfam" id="PF08238">
    <property type="entry name" value="Sel1"/>
    <property type="match status" value="3"/>
</dbReference>
<dbReference type="Proteomes" id="UP000078512">
    <property type="component" value="Unassembled WGS sequence"/>
</dbReference>
<proteinExistence type="inferred from homology"/>
<reference evidence="3 4" key="1">
    <citation type="submission" date="2016-05" db="EMBL/GenBank/DDBJ databases">
        <title>Genome sequencing reveals origins of a unique bacterial endosymbiosis in the earliest lineages of terrestrial Fungi.</title>
        <authorList>
            <consortium name="DOE Joint Genome Institute"/>
            <person name="Uehling J."/>
            <person name="Gryganskyi A."/>
            <person name="Hameed K."/>
            <person name="Tschaplinski T."/>
            <person name="Misztal P."/>
            <person name="Wu S."/>
            <person name="Desiro A."/>
            <person name="Vande Pol N."/>
            <person name="Du Z.-Y."/>
            <person name="Zienkiewicz A."/>
            <person name="Zienkiewicz K."/>
            <person name="Morin E."/>
            <person name="Tisserant E."/>
            <person name="Splivallo R."/>
            <person name="Hainaut M."/>
            <person name="Henrissat B."/>
            <person name="Ohm R."/>
            <person name="Kuo A."/>
            <person name="Yan J."/>
            <person name="Lipzen A."/>
            <person name="Nolan M."/>
            <person name="Labutti K."/>
            <person name="Barry K."/>
            <person name="Goldstein A."/>
            <person name="Labbe J."/>
            <person name="Schadt C."/>
            <person name="Tuskan G."/>
            <person name="Grigoriev I."/>
            <person name="Martin F."/>
            <person name="Vilgalys R."/>
            <person name="Bonito G."/>
        </authorList>
    </citation>
    <scope>NUCLEOTIDE SEQUENCE [LARGE SCALE GENOMIC DNA]</scope>
    <source>
        <strain evidence="3 4">AG-77</strain>
    </source>
</reference>
<sequence length="372" mass="40969">MTQGDDPQEQVQAMRSVNKGVSPNSIPPATLDEIYHVETLKDPDTQKEFIFWDDIVQAFDNAVQVRHKTRVVPFLRGTDHRILEPRRIAALPDVVLDVVVDNPVTDNVRAASPQVQQLALQLAPLQNGDEATSQDDFSASSAASTPITTTVASTPNATSSSSPPSTTTCTVRRNPVYGLVETAMENYTHIERPLAFPSARGPHTVLDDQTPAVMDLPVLSHPHSNNEAQQRAPQRSNTIIPMEKDVVRMSISASHGDRDAQVALGDMYRDGEGVAQDYQEAMDWYLKAAEQGDAAGQQRVGALYYQGFGVSQNYSTAMDWYLKAAEQGYAIAQHSIGILYNHGHGVLLNYGRAMDWYLEAADQVFGRITYRL</sequence>
<dbReference type="OrthoDB" id="272077at2759"/>
<protein>
    <submittedName>
        <fullName evidence="3">HCP-like protein</fullName>
    </submittedName>
</protein>
<dbReference type="SUPFAM" id="SSF81901">
    <property type="entry name" value="HCP-like"/>
    <property type="match status" value="1"/>
</dbReference>
<dbReference type="InterPro" id="IPR006597">
    <property type="entry name" value="Sel1-like"/>
</dbReference>
<name>A0A197JN24_9FUNG</name>
<dbReference type="Gene3D" id="1.25.40.10">
    <property type="entry name" value="Tetratricopeptide repeat domain"/>
    <property type="match status" value="1"/>
</dbReference>
<dbReference type="STRING" id="1314771.A0A197JN24"/>
<dbReference type="EMBL" id="KV442068">
    <property type="protein sequence ID" value="OAQ26368.1"/>
    <property type="molecule type" value="Genomic_DNA"/>
</dbReference>
<evidence type="ECO:0000256" key="1">
    <source>
        <dbReference type="ARBA" id="ARBA00038101"/>
    </source>
</evidence>
<dbReference type="InterPro" id="IPR050767">
    <property type="entry name" value="Sel1_AlgK"/>
</dbReference>